<dbReference type="EMBL" id="CAUOFW020002594">
    <property type="protein sequence ID" value="CAK9154858.1"/>
    <property type="molecule type" value="Genomic_DNA"/>
</dbReference>
<dbReference type="Proteomes" id="UP001642360">
    <property type="component" value="Unassembled WGS sequence"/>
</dbReference>
<reference evidence="2 3" key="1">
    <citation type="submission" date="2024-02" db="EMBL/GenBank/DDBJ databases">
        <authorList>
            <person name="Vignale AGUSTIN F."/>
            <person name="Sosa J E."/>
            <person name="Modenutti C."/>
        </authorList>
    </citation>
    <scope>NUCLEOTIDE SEQUENCE [LARGE SCALE GENOMIC DNA]</scope>
</reference>
<dbReference type="AlphaFoldDB" id="A0ABC8SIG7"/>
<keyword evidence="3" id="KW-1185">Reference proteome</keyword>
<organism evidence="2 3">
    <name type="scientific">Ilex paraguariensis</name>
    <name type="common">yerba mate</name>
    <dbReference type="NCBI Taxonomy" id="185542"/>
    <lineage>
        <taxon>Eukaryota</taxon>
        <taxon>Viridiplantae</taxon>
        <taxon>Streptophyta</taxon>
        <taxon>Embryophyta</taxon>
        <taxon>Tracheophyta</taxon>
        <taxon>Spermatophyta</taxon>
        <taxon>Magnoliopsida</taxon>
        <taxon>eudicotyledons</taxon>
        <taxon>Gunneridae</taxon>
        <taxon>Pentapetalae</taxon>
        <taxon>asterids</taxon>
        <taxon>campanulids</taxon>
        <taxon>Aquifoliales</taxon>
        <taxon>Aquifoliaceae</taxon>
        <taxon>Ilex</taxon>
    </lineage>
</organism>
<sequence length="118" mass="13201">MEMKSFKVIQEVFVAMETNAPDSDGRRPFKRIFNAFHALTIGFIHGCRPFIGLDGCHLKGLYGGVLLVDVALNGNNGLFPVAYGVAKNERTDNWTFFLGHLAEIIGHETHPLYFMSDQ</sequence>
<evidence type="ECO:0000313" key="2">
    <source>
        <dbReference type="EMBL" id="CAK9154858.1"/>
    </source>
</evidence>
<feature type="domain" description="MULE transposase" evidence="1">
    <location>
        <begin position="51"/>
        <end position="118"/>
    </location>
</feature>
<accession>A0ABC8SIG7</accession>
<protein>
    <recommendedName>
        <fullName evidence="1">MULE transposase domain-containing protein</fullName>
    </recommendedName>
</protein>
<proteinExistence type="predicted"/>
<comment type="caution">
    <text evidence="2">The sequence shown here is derived from an EMBL/GenBank/DDBJ whole genome shotgun (WGS) entry which is preliminary data.</text>
</comment>
<name>A0ABC8SIG7_9AQUA</name>
<evidence type="ECO:0000313" key="3">
    <source>
        <dbReference type="Proteomes" id="UP001642360"/>
    </source>
</evidence>
<gene>
    <name evidence="2" type="ORF">ILEXP_LOCUS23213</name>
</gene>
<dbReference type="Pfam" id="PF10551">
    <property type="entry name" value="MULE"/>
    <property type="match status" value="1"/>
</dbReference>
<dbReference type="PANTHER" id="PTHR31973">
    <property type="entry name" value="POLYPROTEIN, PUTATIVE-RELATED"/>
    <property type="match status" value="1"/>
</dbReference>
<evidence type="ECO:0000259" key="1">
    <source>
        <dbReference type="Pfam" id="PF10551"/>
    </source>
</evidence>
<dbReference type="InterPro" id="IPR018289">
    <property type="entry name" value="MULE_transposase_dom"/>
</dbReference>
<dbReference type="PANTHER" id="PTHR31973:SF187">
    <property type="entry name" value="MUTATOR TRANSPOSASE MUDRA PROTEIN"/>
    <property type="match status" value="1"/>
</dbReference>